<feature type="compositionally biased region" description="Basic residues" evidence="1">
    <location>
        <begin position="57"/>
        <end position="66"/>
    </location>
</feature>
<evidence type="ECO:0000313" key="2">
    <source>
        <dbReference type="EMBL" id="MQM23479.1"/>
    </source>
</evidence>
<evidence type="ECO:0000313" key="3">
    <source>
        <dbReference type="Proteomes" id="UP000652761"/>
    </source>
</evidence>
<feature type="region of interest" description="Disordered" evidence="1">
    <location>
        <begin position="51"/>
        <end position="73"/>
    </location>
</feature>
<evidence type="ECO:0000256" key="1">
    <source>
        <dbReference type="SAM" id="MobiDB-lite"/>
    </source>
</evidence>
<reference evidence="2" key="1">
    <citation type="submission" date="2017-07" db="EMBL/GenBank/DDBJ databases">
        <title>Taro Niue Genome Assembly and Annotation.</title>
        <authorList>
            <person name="Atibalentja N."/>
            <person name="Keating K."/>
            <person name="Fields C.J."/>
        </authorList>
    </citation>
    <scope>NUCLEOTIDE SEQUENCE</scope>
    <source>
        <strain evidence="2">Niue_2</strain>
        <tissue evidence="2">Leaf</tissue>
    </source>
</reference>
<comment type="caution">
    <text evidence="2">The sequence shown here is derived from an EMBL/GenBank/DDBJ whole genome shotgun (WGS) entry which is preliminary data.</text>
</comment>
<gene>
    <name evidence="2" type="ORF">Taro_056543</name>
</gene>
<keyword evidence="3" id="KW-1185">Reference proteome</keyword>
<accession>A0A843XU92</accession>
<organism evidence="2 3">
    <name type="scientific">Colocasia esculenta</name>
    <name type="common">Wild taro</name>
    <name type="synonym">Arum esculentum</name>
    <dbReference type="NCBI Taxonomy" id="4460"/>
    <lineage>
        <taxon>Eukaryota</taxon>
        <taxon>Viridiplantae</taxon>
        <taxon>Streptophyta</taxon>
        <taxon>Embryophyta</taxon>
        <taxon>Tracheophyta</taxon>
        <taxon>Spermatophyta</taxon>
        <taxon>Magnoliopsida</taxon>
        <taxon>Liliopsida</taxon>
        <taxon>Araceae</taxon>
        <taxon>Aroideae</taxon>
        <taxon>Colocasieae</taxon>
        <taxon>Colocasia</taxon>
    </lineage>
</organism>
<protein>
    <submittedName>
        <fullName evidence="2">Uncharacterized protein</fullName>
    </submittedName>
</protein>
<proteinExistence type="predicted"/>
<name>A0A843XU92_COLES</name>
<dbReference type="EMBL" id="NMUH01016479">
    <property type="protein sequence ID" value="MQM23479.1"/>
    <property type="molecule type" value="Genomic_DNA"/>
</dbReference>
<dbReference type="Proteomes" id="UP000652761">
    <property type="component" value="Unassembled WGS sequence"/>
</dbReference>
<sequence length="97" mass="10470">MIRVKLDSYSLIDKGMRVISCSGRNLQIAADLPVEIQIAAGCSGAIRRPAGLARTGKGTRWRGPPRSRRDLAADHDPPVIAVYRAAAISGTVRVTFR</sequence>
<dbReference type="AlphaFoldDB" id="A0A843XU92"/>